<comment type="caution">
    <text evidence="1">The sequence shown here is derived from an EMBL/GenBank/DDBJ whole genome shotgun (WGS) entry which is preliminary data.</text>
</comment>
<organism evidence="1 2">
    <name type="scientific">Nocardiopsis terrae</name>
    <dbReference type="NCBI Taxonomy" id="372655"/>
    <lineage>
        <taxon>Bacteria</taxon>
        <taxon>Bacillati</taxon>
        <taxon>Actinomycetota</taxon>
        <taxon>Actinomycetes</taxon>
        <taxon>Streptosporangiales</taxon>
        <taxon>Nocardiopsidaceae</taxon>
        <taxon>Nocardiopsis</taxon>
    </lineage>
</organism>
<sequence>MPEDVGDPGFGEVLVPGEDPGAQAAGVLLTVTGVLALQLGG</sequence>
<proteinExistence type="predicted"/>
<dbReference type="EMBL" id="JADBDY010000001">
    <property type="protein sequence ID" value="MBE1459517.1"/>
    <property type="molecule type" value="Genomic_DNA"/>
</dbReference>
<evidence type="ECO:0000313" key="1">
    <source>
        <dbReference type="EMBL" id="MBE1459517.1"/>
    </source>
</evidence>
<keyword evidence="2" id="KW-1185">Reference proteome</keyword>
<reference evidence="1 2" key="1">
    <citation type="submission" date="2020-10" db="EMBL/GenBank/DDBJ databases">
        <title>Sequencing the genomes of 1000 actinobacteria strains.</title>
        <authorList>
            <person name="Klenk H.-P."/>
        </authorList>
    </citation>
    <scope>NUCLEOTIDE SEQUENCE [LARGE SCALE GENOMIC DNA]</scope>
    <source>
        <strain evidence="1 2">DSM 45157</strain>
    </source>
</reference>
<protein>
    <submittedName>
        <fullName evidence="1">Uncharacterized protein</fullName>
    </submittedName>
</protein>
<dbReference type="RefSeq" id="WP_264081838.1">
    <property type="nucleotide sequence ID" value="NZ_BMXJ01000008.1"/>
</dbReference>
<evidence type="ECO:0000313" key="2">
    <source>
        <dbReference type="Proteomes" id="UP000598217"/>
    </source>
</evidence>
<dbReference type="Proteomes" id="UP000598217">
    <property type="component" value="Unassembled WGS sequence"/>
</dbReference>
<accession>A0ABR9HKG7</accession>
<gene>
    <name evidence="1" type="ORF">H4W79_003731</name>
</gene>
<name>A0ABR9HKG7_9ACTN</name>